<keyword evidence="7" id="KW-1185">Reference proteome</keyword>
<dbReference type="SUPFAM" id="SSF53187">
    <property type="entry name" value="Zn-dependent exopeptidases"/>
    <property type="match status" value="1"/>
</dbReference>
<comment type="caution">
    <text evidence="6">The sequence shown here is derived from an EMBL/GenBank/DDBJ whole genome shotgun (WGS) entry which is preliminary data.</text>
</comment>
<dbReference type="Pfam" id="PF08239">
    <property type="entry name" value="SH3_3"/>
    <property type="match status" value="5"/>
</dbReference>
<sequence length="767" mass="81442">MNNKRLRALLGAGVLTAAMAFTNIADAATKYAMTTANLNFRTGPSTSNKIITTIKKNTKVEVVSYDGKWAKIKYNNQLGYSSKDYLSEVSSSSGSTSTTKKTGTVTTDVLNIRSGAGTSYSKIGTLKKGATVKILQTSKGWHKIELSGSKTGWVSADYIKITTSSNSGSTSGGSSSSGSTSTTKKTGTVTTDVLNIRSGAGTSYSKIGTLKKGATVKILQTSKGWHKIELSGSKTGWVSADYIKITTSSNSGSTSGGSSSSGSTSTTKKTGTVTTDVLNIRSGAGTSYSKIGTLKKGDTVKILQTSNGWHKIELSSSKTGWVSADYIKITTSSNSGSTSGGDSSSGSNNNGSGSNNNTSGGNTENDSNDNSTEESNEIGIVTTDVLNVRSGAGVSYSVVTQITKNTKVTILSSNDGWYKIKLSDGTTGWVSASYIKIDNGSSTTQQPLPIPTSTPTYVDAPVNTEVMNSEYDKYQNMLTMKKDVSEGLKSLSIKSNEDFDVEYSIYGSGSWKTASNGAALSSSTIEGVKINLKNAPSNYHIFYRVKVANQGWQNWVKDGDISGEIKVNKAISDIEIRVVVSDSVNHMVKETIAVDLGHNVARPVLRGAVNGIYDEDYLIREVGKKVVYKLRSLGYNVVETKPTGSYSQSDELKLRAQAANANEVDKFVSIHFNSGDKGANGTEVYYSTVAGSKSLATNVTNNIANSFSFKNRGAKDGSHLYVLKNTQMPAILVEGCFLDQIDMDKFISKGSQAYQIMADNIVNGIIK</sequence>
<evidence type="ECO:0000256" key="3">
    <source>
        <dbReference type="SAM" id="MobiDB-lite"/>
    </source>
</evidence>
<feature type="region of interest" description="Disordered" evidence="3">
    <location>
        <begin position="164"/>
        <end position="186"/>
    </location>
</feature>
<feature type="region of interest" description="Disordered" evidence="3">
    <location>
        <begin position="332"/>
        <end position="375"/>
    </location>
</feature>
<feature type="domain" description="SH3b" evidence="5">
    <location>
        <begin position="25"/>
        <end position="90"/>
    </location>
</feature>
<protein>
    <submittedName>
        <fullName evidence="6">SH3 domain-containing protein</fullName>
    </submittedName>
</protein>
<feature type="chain" id="PRO_5045440474" evidence="4">
    <location>
        <begin position="28"/>
        <end position="767"/>
    </location>
</feature>
<feature type="domain" description="SH3b" evidence="5">
    <location>
        <begin position="184"/>
        <end position="247"/>
    </location>
</feature>
<dbReference type="InterPro" id="IPR052354">
    <property type="entry name" value="Cell_Wall_Dynamics_Protein"/>
</dbReference>
<dbReference type="InterPro" id="IPR002508">
    <property type="entry name" value="MurNAc-LAA_cat"/>
</dbReference>
<dbReference type="SMART" id="SM00728">
    <property type="entry name" value="ChW"/>
    <property type="match status" value="1"/>
</dbReference>
<feature type="compositionally biased region" description="Low complexity" evidence="3">
    <location>
        <begin position="332"/>
        <end position="370"/>
    </location>
</feature>
<reference evidence="6 7" key="1">
    <citation type="submission" date="2020-08" db="EMBL/GenBank/DDBJ databases">
        <authorList>
            <person name="Liu C."/>
            <person name="Sun Q."/>
        </authorList>
    </citation>
    <scope>NUCLEOTIDE SEQUENCE [LARGE SCALE GENOMIC DNA]</scope>
    <source>
        <strain evidence="6 7">NSJ-18</strain>
    </source>
</reference>
<feature type="domain" description="SH3b" evidence="5">
    <location>
        <begin position="268"/>
        <end position="331"/>
    </location>
</feature>
<dbReference type="Gene3D" id="3.40.630.40">
    <property type="entry name" value="Zn-dependent exopeptidases"/>
    <property type="match status" value="1"/>
</dbReference>
<dbReference type="SMART" id="SM00646">
    <property type="entry name" value="Ami_3"/>
    <property type="match status" value="1"/>
</dbReference>
<dbReference type="Pfam" id="PF01520">
    <property type="entry name" value="Amidase_3"/>
    <property type="match status" value="1"/>
</dbReference>
<name>A0ABR7JRQ8_9FIRM</name>
<dbReference type="Proteomes" id="UP000609849">
    <property type="component" value="Unassembled WGS sequence"/>
</dbReference>
<keyword evidence="2" id="KW-0961">Cell wall biogenesis/degradation</keyword>
<feature type="region of interest" description="Disordered" evidence="3">
    <location>
        <begin position="248"/>
        <end position="270"/>
    </location>
</feature>
<evidence type="ECO:0000313" key="7">
    <source>
        <dbReference type="Proteomes" id="UP000609849"/>
    </source>
</evidence>
<accession>A0ABR7JRQ8</accession>
<feature type="signal peptide" evidence="4">
    <location>
        <begin position="1"/>
        <end position="27"/>
    </location>
</feature>
<dbReference type="SMART" id="SM00287">
    <property type="entry name" value="SH3b"/>
    <property type="match status" value="5"/>
</dbReference>
<organism evidence="6 7">
    <name type="scientific">Romboutsia faecis</name>
    <dbReference type="NCBI Taxonomy" id="2764597"/>
    <lineage>
        <taxon>Bacteria</taxon>
        <taxon>Bacillati</taxon>
        <taxon>Bacillota</taxon>
        <taxon>Clostridia</taxon>
        <taxon>Peptostreptococcales</taxon>
        <taxon>Peptostreptococcaceae</taxon>
        <taxon>Romboutsia</taxon>
    </lineage>
</organism>
<dbReference type="Gene3D" id="2.30.30.40">
    <property type="entry name" value="SH3 Domains"/>
    <property type="match status" value="5"/>
</dbReference>
<feature type="domain" description="SH3b" evidence="5">
    <location>
        <begin position="376"/>
        <end position="439"/>
    </location>
</feature>
<keyword evidence="1" id="KW-0378">Hydrolase</keyword>
<dbReference type="CDD" id="cd02696">
    <property type="entry name" value="MurNAc-LAA"/>
    <property type="match status" value="1"/>
</dbReference>
<dbReference type="Pfam" id="PF07538">
    <property type="entry name" value="ChW"/>
    <property type="match status" value="1"/>
</dbReference>
<dbReference type="InterPro" id="IPR003646">
    <property type="entry name" value="SH3-like_bac-type"/>
</dbReference>
<dbReference type="PROSITE" id="PS51781">
    <property type="entry name" value="SH3B"/>
    <property type="match status" value="5"/>
</dbReference>
<gene>
    <name evidence="6" type="ORF">H8923_12575</name>
</gene>
<dbReference type="EMBL" id="JACRWE010000005">
    <property type="protein sequence ID" value="MBC5997602.1"/>
    <property type="molecule type" value="Genomic_DNA"/>
</dbReference>
<dbReference type="InterPro" id="IPR036028">
    <property type="entry name" value="SH3-like_dom_sf"/>
</dbReference>
<keyword evidence="4" id="KW-0732">Signal</keyword>
<dbReference type="PANTHER" id="PTHR34408">
    <property type="entry name" value="FAMILY PROTEIN, PUTATIVE-RELATED"/>
    <property type="match status" value="1"/>
</dbReference>
<dbReference type="RefSeq" id="WP_187127941.1">
    <property type="nucleotide sequence ID" value="NZ_JACRWE010000005.1"/>
</dbReference>
<evidence type="ECO:0000256" key="2">
    <source>
        <dbReference type="ARBA" id="ARBA00023316"/>
    </source>
</evidence>
<proteinExistence type="predicted"/>
<evidence type="ECO:0000256" key="1">
    <source>
        <dbReference type="ARBA" id="ARBA00022801"/>
    </source>
</evidence>
<dbReference type="InterPro" id="IPR006637">
    <property type="entry name" value="ChW"/>
</dbReference>
<evidence type="ECO:0000259" key="5">
    <source>
        <dbReference type="PROSITE" id="PS51781"/>
    </source>
</evidence>
<feature type="domain" description="SH3b" evidence="5">
    <location>
        <begin position="100"/>
        <end position="163"/>
    </location>
</feature>
<evidence type="ECO:0000256" key="4">
    <source>
        <dbReference type="SAM" id="SignalP"/>
    </source>
</evidence>
<evidence type="ECO:0000313" key="6">
    <source>
        <dbReference type="EMBL" id="MBC5997602.1"/>
    </source>
</evidence>
<dbReference type="SUPFAM" id="SSF50044">
    <property type="entry name" value="SH3-domain"/>
    <property type="match status" value="4"/>
</dbReference>